<evidence type="ECO:0000256" key="13">
    <source>
        <dbReference type="ARBA" id="ARBA00053015"/>
    </source>
</evidence>
<evidence type="ECO:0000256" key="8">
    <source>
        <dbReference type="ARBA" id="ARBA00022777"/>
    </source>
</evidence>
<organism evidence="18 19">
    <name type="scientific">Pyxidicoccus parkwayensis</name>
    <dbReference type="NCBI Taxonomy" id="2813578"/>
    <lineage>
        <taxon>Bacteria</taxon>
        <taxon>Pseudomonadati</taxon>
        <taxon>Myxococcota</taxon>
        <taxon>Myxococcia</taxon>
        <taxon>Myxococcales</taxon>
        <taxon>Cystobacterineae</taxon>
        <taxon>Myxococcaceae</taxon>
        <taxon>Pyxidicoccus</taxon>
    </lineage>
</organism>
<keyword evidence="3" id="KW-1003">Cell membrane</keyword>
<keyword evidence="6 14" id="KW-0812">Transmembrane</keyword>
<protein>
    <submittedName>
        <fullName evidence="18">Polysaccharide biosynthesis tyrosine autokinase</fullName>
        <ecNumber evidence="18">2.7.10.2</ecNumber>
    </submittedName>
</protein>
<evidence type="ECO:0000256" key="11">
    <source>
        <dbReference type="ARBA" id="ARBA00023136"/>
    </source>
</evidence>
<dbReference type="InterPro" id="IPR032807">
    <property type="entry name" value="GNVR"/>
</dbReference>
<evidence type="ECO:0000256" key="3">
    <source>
        <dbReference type="ARBA" id="ARBA00022475"/>
    </source>
</evidence>
<reference evidence="18 19" key="1">
    <citation type="submission" date="2021-02" db="EMBL/GenBank/DDBJ databases">
        <title>De Novo genome assembly of isolated myxobacteria.</title>
        <authorList>
            <person name="Stevens D.C."/>
        </authorList>
    </citation>
    <scope>NUCLEOTIDE SEQUENCE [LARGE SCALE GENOMIC DNA]</scope>
    <source>
        <strain evidence="19">SCPEA02</strain>
    </source>
</reference>
<dbReference type="Pfam" id="PF02706">
    <property type="entry name" value="Wzz"/>
    <property type="match status" value="1"/>
</dbReference>
<comment type="catalytic activity">
    <reaction evidence="13">
        <text>L-tyrosyl-[protein] + ATP = O-phospho-L-tyrosyl-[protein] + ADP + H(+)</text>
        <dbReference type="Rhea" id="RHEA:10596"/>
        <dbReference type="Rhea" id="RHEA-COMP:10136"/>
        <dbReference type="Rhea" id="RHEA-COMP:20101"/>
        <dbReference type="ChEBI" id="CHEBI:15378"/>
        <dbReference type="ChEBI" id="CHEBI:30616"/>
        <dbReference type="ChEBI" id="CHEBI:46858"/>
        <dbReference type="ChEBI" id="CHEBI:61978"/>
        <dbReference type="ChEBI" id="CHEBI:456216"/>
    </reaction>
</comment>
<keyword evidence="9" id="KW-0067">ATP-binding</keyword>
<dbReference type="Pfam" id="PF23607">
    <property type="entry name" value="WZC_N"/>
    <property type="match status" value="1"/>
</dbReference>
<dbReference type="PANTHER" id="PTHR32309:SF32">
    <property type="entry name" value="TYROSINE-PROTEIN KINASE ETK-RELATED"/>
    <property type="match status" value="1"/>
</dbReference>
<evidence type="ECO:0000313" key="19">
    <source>
        <dbReference type="Proteomes" id="UP000662747"/>
    </source>
</evidence>
<feature type="domain" description="Tyrosine-protein kinase G-rich" evidence="17">
    <location>
        <begin position="397"/>
        <end position="473"/>
    </location>
</feature>
<evidence type="ECO:0000256" key="1">
    <source>
        <dbReference type="ARBA" id="ARBA00004429"/>
    </source>
</evidence>
<evidence type="ECO:0000259" key="16">
    <source>
        <dbReference type="Pfam" id="PF13614"/>
    </source>
</evidence>
<feature type="transmembrane region" description="Helical" evidence="14">
    <location>
        <begin position="37"/>
        <end position="56"/>
    </location>
</feature>
<keyword evidence="10 14" id="KW-1133">Transmembrane helix</keyword>
<keyword evidence="12" id="KW-0829">Tyrosine-protein kinase</keyword>
<evidence type="ECO:0000256" key="5">
    <source>
        <dbReference type="ARBA" id="ARBA00022679"/>
    </source>
</evidence>
<comment type="similarity">
    <text evidence="2">Belongs to the etk/wzc family.</text>
</comment>
<evidence type="ECO:0000256" key="4">
    <source>
        <dbReference type="ARBA" id="ARBA00022519"/>
    </source>
</evidence>
<evidence type="ECO:0000256" key="12">
    <source>
        <dbReference type="ARBA" id="ARBA00023137"/>
    </source>
</evidence>
<keyword evidence="5 18" id="KW-0808">Transferase</keyword>
<evidence type="ECO:0000313" key="18">
    <source>
        <dbReference type="EMBL" id="QSQ28019.1"/>
    </source>
</evidence>
<evidence type="ECO:0000256" key="9">
    <source>
        <dbReference type="ARBA" id="ARBA00022840"/>
    </source>
</evidence>
<dbReference type="Pfam" id="PF13614">
    <property type="entry name" value="AAA_31"/>
    <property type="match status" value="1"/>
</dbReference>
<dbReference type="PANTHER" id="PTHR32309">
    <property type="entry name" value="TYROSINE-PROTEIN KINASE"/>
    <property type="match status" value="1"/>
</dbReference>
<dbReference type="EMBL" id="CP071090">
    <property type="protein sequence ID" value="QSQ28019.1"/>
    <property type="molecule type" value="Genomic_DNA"/>
</dbReference>
<keyword evidence="8" id="KW-0418">Kinase</keyword>
<dbReference type="InterPro" id="IPR005702">
    <property type="entry name" value="Wzc-like_C"/>
</dbReference>
<dbReference type="CDD" id="cd05387">
    <property type="entry name" value="BY-kinase"/>
    <property type="match status" value="1"/>
</dbReference>
<dbReference type="GO" id="GO:0004715">
    <property type="term" value="F:non-membrane spanning protein tyrosine kinase activity"/>
    <property type="evidence" value="ECO:0007669"/>
    <property type="project" value="UniProtKB-EC"/>
</dbReference>
<keyword evidence="19" id="KW-1185">Reference proteome</keyword>
<dbReference type="Pfam" id="PF13807">
    <property type="entry name" value="GNVR"/>
    <property type="match status" value="1"/>
</dbReference>
<gene>
    <name evidence="18" type="ORF">JY651_07435</name>
</gene>
<dbReference type="EC" id="2.7.10.2" evidence="18"/>
<evidence type="ECO:0000256" key="6">
    <source>
        <dbReference type="ARBA" id="ARBA00022692"/>
    </source>
</evidence>
<dbReference type="Gene3D" id="3.40.50.300">
    <property type="entry name" value="P-loop containing nucleotide triphosphate hydrolases"/>
    <property type="match status" value="1"/>
</dbReference>
<evidence type="ECO:0000256" key="10">
    <source>
        <dbReference type="ARBA" id="ARBA00022989"/>
    </source>
</evidence>
<dbReference type="NCBIfam" id="TIGR01007">
    <property type="entry name" value="eps_fam"/>
    <property type="match status" value="1"/>
</dbReference>
<proteinExistence type="inferred from homology"/>
<dbReference type="InterPro" id="IPR050445">
    <property type="entry name" value="Bact_polysacc_biosynth/exp"/>
</dbReference>
<dbReference type="Proteomes" id="UP000662747">
    <property type="component" value="Chromosome"/>
</dbReference>
<evidence type="ECO:0000256" key="14">
    <source>
        <dbReference type="SAM" id="Phobius"/>
    </source>
</evidence>
<dbReference type="InterPro" id="IPR025669">
    <property type="entry name" value="AAA_dom"/>
</dbReference>
<dbReference type="InterPro" id="IPR027417">
    <property type="entry name" value="P-loop_NTPase"/>
</dbReference>
<evidence type="ECO:0000256" key="2">
    <source>
        <dbReference type="ARBA" id="ARBA00008883"/>
    </source>
</evidence>
<evidence type="ECO:0000259" key="15">
    <source>
        <dbReference type="Pfam" id="PF02706"/>
    </source>
</evidence>
<feature type="domain" description="AAA" evidence="16">
    <location>
        <begin position="553"/>
        <end position="669"/>
    </location>
</feature>
<keyword evidence="11 14" id="KW-0472">Membrane</keyword>
<name>A0ABX7PC14_9BACT</name>
<keyword evidence="7" id="KW-0547">Nucleotide-binding</keyword>
<evidence type="ECO:0000256" key="7">
    <source>
        <dbReference type="ARBA" id="ARBA00022741"/>
    </source>
</evidence>
<evidence type="ECO:0000259" key="17">
    <source>
        <dbReference type="Pfam" id="PF13807"/>
    </source>
</evidence>
<dbReference type="InterPro" id="IPR003856">
    <property type="entry name" value="LPS_length_determ_N"/>
</dbReference>
<dbReference type="SUPFAM" id="SSF52540">
    <property type="entry name" value="P-loop containing nucleoside triphosphate hydrolases"/>
    <property type="match status" value="1"/>
</dbReference>
<sequence length="735" mass="78842">MGHSSGRKAPARSSSGTSTDATLDLGAHLGILLEHRVSILGTLVATLLLGAVYTLIATPTWRATSVLQIEQKEASKGGLEELFGDISGHVATEIEVFSSRELLGRVVDELRLDVAAEPMRFPLWGAMSARGHDGPDLVEPPWSALGRYAWGGERIQVDGMEVPAELEDVPLTLVAGEGGSFKLLDEDAAPLLEGRVGTLATTRTDAPRKVALRVSELRARPGTRFQVVRRSRLQVVESLQRSLRLAEKGVGTGVLTVALEGPDPERINAVLQAIVKHYLWQNVARRNEEAEGALAFLDSQLPGLRAELERAEQALSAQRAGKGTVDPAQETRAILDRGAALDASISQLELQRTELLQRFTRNHPSVRTLDKQLTRLRSERRAVSARLKALPGADAETARLQREVAVANSLYLQLNNKAQEYRVLKSSTVGNARILDAPAVSREPVSPSRPGVLVVSFVMGLTLGIGLAFIRHAIRGGVSAPAVLEARLGLPVFASIPLGKSAALRARDGRTLLARTHPRDVAVESLRGLRTSLQFAMKDAPNNVVAITGPSPRVGKSFIAVNLAWLLADSGRRVLLVDANLRGGWLHRCFGVERGEGLCELILGSAEPDAVVRSITGGHLSFLSTGALPPNPAELLLSDRFSSLVAWMSAEYDFVLIDTPPILAVTDAALVGRHAGVNVVVVRAGSHPMREVAAAVKRLELNGVHPRGLIFNGVSRSSRGRAVSGIYQYDYPAAG</sequence>
<keyword evidence="4" id="KW-0997">Cell inner membrane</keyword>
<accession>A0ABX7PC14</accession>
<comment type="subcellular location">
    <subcellularLocation>
        <location evidence="1">Cell inner membrane</location>
        <topology evidence="1">Multi-pass membrane protein</topology>
    </subcellularLocation>
</comment>
<feature type="domain" description="Polysaccharide chain length determinant N-terminal" evidence="15">
    <location>
        <begin position="22"/>
        <end position="110"/>
    </location>
</feature>